<name>A0A4V4HEF0_DENBC</name>
<feature type="region of interest" description="Disordered" evidence="1">
    <location>
        <begin position="1"/>
        <end position="66"/>
    </location>
</feature>
<dbReference type="AlphaFoldDB" id="A0A4V4HEF0"/>
<feature type="region of interest" description="Disordered" evidence="1">
    <location>
        <begin position="80"/>
        <end position="211"/>
    </location>
</feature>
<evidence type="ECO:0000313" key="2">
    <source>
        <dbReference type="EMBL" id="THU90525.1"/>
    </source>
</evidence>
<evidence type="ECO:0000313" key="3">
    <source>
        <dbReference type="Proteomes" id="UP000297245"/>
    </source>
</evidence>
<reference evidence="2 3" key="1">
    <citation type="journal article" date="2019" name="Nat. Ecol. Evol.">
        <title>Megaphylogeny resolves global patterns of mushroom evolution.</title>
        <authorList>
            <person name="Varga T."/>
            <person name="Krizsan K."/>
            <person name="Foldi C."/>
            <person name="Dima B."/>
            <person name="Sanchez-Garcia M."/>
            <person name="Sanchez-Ramirez S."/>
            <person name="Szollosi G.J."/>
            <person name="Szarkandi J.G."/>
            <person name="Papp V."/>
            <person name="Albert L."/>
            <person name="Andreopoulos W."/>
            <person name="Angelini C."/>
            <person name="Antonin V."/>
            <person name="Barry K.W."/>
            <person name="Bougher N.L."/>
            <person name="Buchanan P."/>
            <person name="Buyck B."/>
            <person name="Bense V."/>
            <person name="Catcheside P."/>
            <person name="Chovatia M."/>
            <person name="Cooper J."/>
            <person name="Damon W."/>
            <person name="Desjardin D."/>
            <person name="Finy P."/>
            <person name="Geml J."/>
            <person name="Haridas S."/>
            <person name="Hughes K."/>
            <person name="Justo A."/>
            <person name="Karasinski D."/>
            <person name="Kautmanova I."/>
            <person name="Kiss B."/>
            <person name="Kocsube S."/>
            <person name="Kotiranta H."/>
            <person name="LaButti K.M."/>
            <person name="Lechner B.E."/>
            <person name="Liimatainen K."/>
            <person name="Lipzen A."/>
            <person name="Lukacs Z."/>
            <person name="Mihaltcheva S."/>
            <person name="Morgado L.N."/>
            <person name="Niskanen T."/>
            <person name="Noordeloos M.E."/>
            <person name="Ohm R.A."/>
            <person name="Ortiz-Santana B."/>
            <person name="Ovrebo C."/>
            <person name="Racz N."/>
            <person name="Riley R."/>
            <person name="Savchenko A."/>
            <person name="Shiryaev A."/>
            <person name="Soop K."/>
            <person name="Spirin V."/>
            <person name="Szebenyi C."/>
            <person name="Tomsovsky M."/>
            <person name="Tulloss R.E."/>
            <person name="Uehling J."/>
            <person name="Grigoriev I.V."/>
            <person name="Vagvolgyi C."/>
            <person name="Papp T."/>
            <person name="Martin F.M."/>
            <person name="Miettinen O."/>
            <person name="Hibbett D.S."/>
            <person name="Nagy L.G."/>
        </authorList>
    </citation>
    <scope>NUCLEOTIDE SEQUENCE [LARGE SCALE GENOMIC DNA]</scope>
    <source>
        <strain evidence="2 3">CBS 962.96</strain>
    </source>
</reference>
<dbReference type="Proteomes" id="UP000297245">
    <property type="component" value="Unassembled WGS sequence"/>
</dbReference>
<feature type="compositionally biased region" description="Low complexity" evidence="1">
    <location>
        <begin position="85"/>
        <end position="94"/>
    </location>
</feature>
<evidence type="ECO:0000256" key="1">
    <source>
        <dbReference type="SAM" id="MobiDB-lite"/>
    </source>
</evidence>
<gene>
    <name evidence="2" type="ORF">K435DRAFT_256625</name>
</gene>
<organism evidence="2 3">
    <name type="scientific">Dendrothele bispora (strain CBS 962.96)</name>
    <dbReference type="NCBI Taxonomy" id="1314807"/>
    <lineage>
        <taxon>Eukaryota</taxon>
        <taxon>Fungi</taxon>
        <taxon>Dikarya</taxon>
        <taxon>Basidiomycota</taxon>
        <taxon>Agaricomycotina</taxon>
        <taxon>Agaricomycetes</taxon>
        <taxon>Agaricomycetidae</taxon>
        <taxon>Agaricales</taxon>
        <taxon>Agaricales incertae sedis</taxon>
        <taxon>Dendrothele</taxon>
    </lineage>
</organism>
<feature type="compositionally biased region" description="Acidic residues" evidence="1">
    <location>
        <begin position="38"/>
        <end position="56"/>
    </location>
</feature>
<feature type="compositionally biased region" description="Basic and acidic residues" evidence="1">
    <location>
        <begin position="200"/>
        <end position="211"/>
    </location>
</feature>
<feature type="compositionally biased region" description="Polar residues" evidence="1">
    <location>
        <begin position="189"/>
        <end position="199"/>
    </location>
</feature>
<proteinExistence type="predicted"/>
<protein>
    <submittedName>
        <fullName evidence="2">Uncharacterized protein</fullName>
    </submittedName>
</protein>
<dbReference type="EMBL" id="ML179332">
    <property type="protein sequence ID" value="THU90525.1"/>
    <property type="molecule type" value="Genomic_DNA"/>
</dbReference>
<sequence>MYIDDTEEVEHSTRTSTNRKSNKMPADPELTLGNTEPSDSEDEHEDEPDDDAEFDPEERQNDLAAADLFKNEMVIFASANRAKSHSSSRASSRPASPPPSSTGTSDHSDSDELSDEGPLRMSKGGGKLKHQSIHSVDDEESDWESRVPIVETLEDNSRIPRHQNLPTKKAEKLQSEFPQVSDKALPTSRLKSSTKSQSVKQHDHEEKKEDEPWLPRTDIVVHRQSEWGKTYYFQLEGQNEHIVQVMQKAFDIGKSSVLSVLDSEHCPVSPQGINAIALAALIAAAEKCGYTGGYDIADRLETGDQRST</sequence>
<accession>A0A4V4HEF0</accession>
<keyword evidence="3" id="KW-1185">Reference proteome</keyword>